<dbReference type="AlphaFoldDB" id="A0A7R7XYH4"/>
<gene>
    <name evidence="1" type="ORF">APUU_80363A</name>
</gene>
<proteinExistence type="predicted"/>
<reference evidence="1" key="2">
    <citation type="submission" date="2021-02" db="EMBL/GenBank/DDBJ databases">
        <title>Aspergillus puulaauensis MK2 genome sequence.</title>
        <authorList>
            <person name="Futagami T."/>
            <person name="Mori K."/>
            <person name="Kadooka C."/>
            <person name="Tanaka T."/>
        </authorList>
    </citation>
    <scope>NUCLEOTIDE SEQUENCE</scope>
    <source>
        <strain evidence="1">MK2</strain>
    </source>
</reference>
<accession>A0A7R7XYH4</accession>
<reference evidence="1" key="1">
    <citation type="submission" date="2021-01" db="EMBL/GenBank/DDBJ databases">
        <authorList>
            <consortium name="Aspergillus puulaauensis MK2 genome sequencing consortium"/>
            <person name="Kazuki M."/>
            <person name="Futagami T."/>
        </authorList>
    </citation>
    <scope>NUCLEOTIDE SEQUENCE</scope>
    <source>
        <strain evidence="1">MK2</strain>
    </source>
</reference>
<dbReference type="OrthoDB" id="76567at2759"/>
<name>A0A7R7XYH4_9EURO</name>
<protein>
    <submittedName>
        <fullName evidence="1">Uncharacterized protein</fullName>
    </submittedName>
</protein>
<dbReference type="RefSeq" id="XP_041562246.1">
    <property type="nucleotide sequence ID" value="XM_041696635.1"/>
</dbReference>
<dbReference type="Proteomes" id="UP000654913">
    <property type="component" value="Chromosome 8"/>
</dbReference>
<dbReference type="EMBL" id="AP024450">
    <property type="protein sequence ID" value="BCS30060.1"/>
    <property type="molecule type" value="Genomic_DNA"/>
</dbReference>
<evidence type="ECO:0000313" key="2">
    <source>
        <dbReference type="Proteomes" id="UP000654913"/>
    </source>
</evidence>
<dbReference type="GeneID" id="64980057"/>
<organism evidence="1 2">
    <name type="scientific">Aspergillus puulaauensis</name>
    <dbReference type="NCBI Taxonomy" id="1220207"/>
    <lineage>
        <taxon>Eukaryota</taxon>
        <taxon>Fungi</taxon>
        <taxon>Dikarya</taxon>
        <taxon>Ascomycota</taxon>
        <taxon>Pezizomycotina</taxon>
        <taxon>Eurotiomycetes</taxon>
        <taxon>Eurotiomycetidae</taxon>
        <taxon>Eurotiales</taxon>
        <taxon>Aspergillaceae</taxon>
        <taxon>Aspergillus</taxon>
    </lineage>
</organism>
<dbReference type="KEGG" id="apuu:APUU_80363A"/>
<sequence>MYLSFALPVGTPTAVGSSAAGIRKFVELQMNSPGPPSVINFTNVPPQIVEESNDRPTQILGTKCARVLYDRGLRQLIIKLTSEPHEVAHRTLSDQIVIQAKDMGILGDLKSLGSTRVTSGNISKEPDSAFRPITIPAGRDRRWPSVVIESGYSESTIHLRQIANLWVSESDGQVKVVIIISIERARGRILIEKWIPNPAPLSTGPALRNRGRSALREQTITLTKTHNRPATVTGAPLVIGFHEMFLRNPATDTEKDFRILEHDIQEIAKMVWNGME</sequence>
<evidence type="ECO:0000313" key="1">
    <source>
        <dbReference type="EMBL" id="BCS30060.1"/>
    </source>
</evidence>
<keyword evidence="2" id="KW-1185">Reference proteome</keyword>